<comment type="miscellaneous">
    <text evidence="14">Carbon 2 of the heme B porphyrin ring is defined according to the Fischer nomenclature.</text>
</comment>
<dbReference type="PANTHER" id="PTHR43448">
    <property type="entry name" value="PROTOHEME IX FARNESYLTRANSFERASE, MITOCHONDRIAL"/>
    <property type="match status" value="1"/>
</dbReference>
<dbReference type="EC" id="2.5.1.141" evidence="3 14"/>
<keyword evidence="4 14" id="KW-1003">Cell membrane</keyword>
<organism evidence="15 16">
    <name type="scientific">Crenothrix polyspora</name>
    <dbReference type="NCBI Taxonomy" id="360316"/>
    <lineage>
        <taxon>Bacteria</taxon>
        <taxon>Pseudomonadati</taxon>
        <taxon>Pseudomonadota</taxon>
        <taxon>Gammaproteobacteria</taxon>
        <taxon>Methylococcales</taxon>
        <taxon>Crenotrichaceae</taxon>
        <taxon>Crenothrix</taxon>
    </lineage>
</organism>
<feature type="transmembrane region" description="Helical" evidence="14">
    <location>
        <begin position="218"/>
        <end position="236"/>
    </location>
</feature>
<evidence type="ECO:0000256" key="4">
    <source>
        <dbReference type="ARBA" id="ARBA00022475"/>
    </source>
</evidence>
<evidence type="ECO:0000256" key="5">
    <source>
        <dbReference type="ARBA" id="ARBA00022679"/>
    </source>
</evidence>
<comment type="function">
    <text evidence="14">Converts heme B (protoheme IX) to heme O by substitution of the vinyl group on carbon 2 of heme B porphyrin ring with a hydroxyethyl farnesyl side group.</text>
</comment>
<evidence type="ECO:0000313" key="16">
    <source>
        <dbReference type="Proteomes" id="UP000195667"/>
    </source>
</evidence>
<feature type="transmembrane region" description="Helical" evidence="14">
    <location>
        <begin position="21"/>
        <end position="42"/>
    </location>
</feature>
<keyword evidence="9 14" id="KW-0472">Membrane</keyword>
<evidence type="ECO:0000256" key="9">
    <source>
        <dbReference type="ARBA" id="ARBA00023136"/>
    </source>
</evidence>
<dbReference type="EMBL" id="FUKI01000101">
    <property type="protein sequence ID" value="SJM92242.1"/>
    <property type="molecule type" value="Genomic_DNA"/>
</dbReference>
<feature type="transmembrane region" description="Helical" evidence="14">
    <location>
        <begin position="275"/>
        <end position="295"/>
    </location>
</feature>
<dbReference type="GO" id="GO:0008495">
    <property type="term" value="F:protoheme IX farnesyltransferase activity"/>
    <property type="evidence" value="ECO:0007669"/>
    <property type="project" value="UniProtKB-UniRule"/>
</dbReference>
<reference evidence="16" key="1">
    <citation type="submission" date="2017-02" db="EMBL/GenBank/DDBJ databases">
        <authorList>
            <person name="Daims H."/>
        </authorList>
    </citation>
    <scope>NUCLEOTIDE SEQUENCE [LARGE SCALE GENOMIC DNA]</scope>
</reference>
<evidence type="ECO:0000256" key="6">
    <source>
        <dbReference type="ARBA" id="ARBA00022692"/>
    </source>
</evidence>
<dbReference type="CDD" id="cd13957">
    <property type="entry name" value="PT_UbiA_Cox10"/>
    <property type="match status" value="1"/>
</dbReference>
<dbReference type="Pfam" id="PF01040">
    <property type="entry name" value="UbiA"/>
    <property type="match status" value="1"/>
</dbReference>
<dbReference type="Gene3D" id="1.10.357.140">
    <property type="entry name" value="UbiA prenyltransferase"/>
    <property type="match status" value="1"/>
</dbReference>
<comment type="subcellular location">
    <subcellularLocation>
        <location evidence="1 14">Cell membrane</location>
        <topology evidence="1 14">Multi-pass membrane protein</topology>
    </subcellularLocation>
</comment>
<comment type="pathway">
    <text evidence="2 14">Porphyrin-containing compound metabolism; heme O biosynthesis; heme O from protoheme: step 1/1.</text>
</comment>
<keyword evidence="16" id="KW-1185">Reference proteome</keyword>
<feature type="transmembrane region" description="Helical" evidence="14">
    <location>
        <begin position="243"/>
        <end position="263"/>
    </location>
</feature>
<evidence type="ECO:0000256" key="2">
    <source>
        <dbReference type="ARBA" id="ARBA00004919"/>
    </source>
</evidence>
<keyword evidence="7 14" id="KW-1133">Transmembrane helix</keyword>
<dbReference type="PANTHER" id="PTHR43448:SF7">
    <property type="entry name" value="4-HYDROXYBENZOATE SOLANESYLTRANSFERASE"/>
    <property type="match status" value="1"/>
</dbReference>
<keyword evidence="8 14" id="KW-0350">Heme biosynthesis</keyword>
<protein>
    <recommendedName>
        <fullName evidence="11 14">Protoheme IX farnesyltransferase</fullName>
        <ecNumber evidence="3 14">2.5.1.141</ecNumber>
    </recommendedName>
    <alternativeName>
        <fullName evidence="12 14">Heme B farnesyltransferase</fullName>
    </alternativeName>
    <alternativeName>
        <fullName evidence="10 14">Heme O synthase</fullName>
    </alternativeName>
</protein>
<comment type="catalytic activity">
    <reaction evidence="13 14">
        <text>heme b + (2E,6E)-farnesyl diphosphate + H2O = Fe(II)-heme o + diphosphate</text>
        <dbReference type="Rhea" id="RHEA:28070"/>
        <dbReference type="ChEBI" id="CHEBI:15377"/>
        <dbReference type="ChEBI" id="CHEBI:33019"/>
        <dbReference type="ChEBI" id="CHEBI:60344"/>
        <dbReference type="ChEBI" id="CHEBI:60530"/>
        <dbReference type="ChEBI" id="CHEBI:175763"/>
        <dbReference type="EC" id="2.5.1.141"/>
    </reaction>
</comment>
<evidence type="ECO:0000256" key="13">
    <source>
        <dbReference type="ARBA" id="ARBA00047690"/>
    </source>
</evidence>
<evidence type="ECO:0000256" key="12">
    <source>
        <dbReference type="ARBA" id="ARBA00042475"/>
    </source>
</evidence>
<dbReference type="NCBIfam" id="TIGR01473">
    <property type="entry name" value="cyoE_ctaB"/>
    <property type="match status" value="1"/>
</dbReference>
<evidence type="ECO:0000256" key="8">
    <source>
        <dbReference type="ARBA" id="ARBA00023133"/>
    </source>
</evidence>
<dbReference type="OrthoDB" id="9814417at2"/>
<evidence type="ECO:0000256" key="14">
    <source>
        <dbReference type="HAMAP-Rule" id="MF_00154"/>
    </source>
</evidence>
<name>A0A1R4H7L1_9GAMM</name>
<dbReference type="AlphaFoldDB" id="A0A1R4H7L1"/>
<feature type="transmembrane region" description="Helical" evidence="14">
    <location>
        <begin position="93"/>
        <end position="111"/>
    </location>
</feature>
<dbReference type="InterPro" id="IPR000537">
    <property type="entry name" value="UbiA_prenyltransferase"/>
</dbReference>
<dbReference type="HAMAP" id="MF_00154">
    <property type="entry name" value="CyoE_CtaB"/>
    <property type="match status" value="1"/>
</dbReference>
<proteinExistence type="inferred from homology"/>
<evidence type="ECO:0000256" key="7">
    <source>
        <dbReference type="ARBA" id="ARBA00022989"/>
    </source>
</evidence>
<evidence type="ECO:0000313" key="15">
    <source>
        <dbReference type="EMBL" id="SJM92242.1"/>
    </source>
</evidence>
<dbReference type="Proteomes" id="UP000195667">
    <property type="component" value="Unassembled WGS sequence"/>
</dbReference>
<evidence type="ECO:0000256" key="10">
    <source>
        <dbReference type="ARBA" id="ARBA00030253"/>
    </source>
</evidence>
<accession>A0A1R4H7L1</accession>
<dbReference type="InterPro" id="IPR006369">
    <property type="entry name" value="Protohaem_IX_farnesylTrfase"/>
</dbReference>
<keyword evidence="5 14" id="KW-0808">Transferase</keyword>
<keyword evidence="6 14" id="KW-0812">Transmembrane</keyword>
<dbReference type="RefSeq" id="WP_087143308.1">
    <property type="nucleotide sequence ID" value="NZ_FUKI01000101.1"/>
</dbReference>
<evidence type="ECO:0000256" key="1">
    <source>
        <dbReference type="ARBA" id="ARBA00004651"/>
    </source>
</evidence>
<dbReference type="UniPathway" id="UPA00834">
    <property type="reaction ID" value="UER00712"/>
</dbReference>
<dbReference type="GO" id="GO:0048034">
    <property type="term" value="P:heme O biosynthetic process"/>
    <property type="evidence" value="ECO:0007669"/>
    <property type="project" value="UniProtKB-UniRule"/>
</dbReference>
<sequence length="299" mass="33488">MQKPSTHRPATWQCYLNLCKSNVVIEMIFTSTVGMLLAVPLFPPWSALIYGNLGIALAAASAAAINHYVDRDIDKKLNPHRPIPMGYLTPQQVIQFAAVVGVLAMLILLILVNTLTAVLTLLSMFGYAIIYTQYLKRMTSQNIVIGGAFGATPPLLGWCAVTGSIHPHAILLVLIIFVWTPPHFWPLSIARLEKYQQIFLDHKIPMLPVTHGVNHTRLHILLYSILLLIVTVLPYLTHMSGLIYLAIAVPMGLGFIYYALLMMRNKDAKTAMTTFWYSIVYITVLFAALLIDHYFRITL</sequence>
<evidence type="ECO:0000256" key="11">
    <source>
        <dbReference type="ARBA" id="ARBA00040810"/>
    </source>
</evidence>
<gene>
    <name evidence="14 15" type="primary">cyoE</name>
    <name evidence="15" type="ORF">CRENPOLYSF1_270015</name>
</gene>
<dbReference type="InterPro" id="IPR044878">
    <property type="entry name" value="UbiA_sf"/>
</dbReference>
<dbReference type="GO" id="GO:0005886">
    <property type="term" value="C:plasma membrane"/>
    <property type="evidence" value="ECO:0007669"/>
    <property type="project" value="UniProtKB-SubCell"/>
</dbReference>
<feature type="transmembrane region" description="Helical" evidence="14">
    <location>
        <begin position="48"/>
        <end position="69"/>
    </location>
</feature>
<feature type="transmembrane region" description="Helical" evidence="14">
    <location>
        <begin position="117"/>
        <end position="134"/>
    </location>
</feature>
<evidence type="ECO:0000256" key="3">
    <source>
        <dbReference type="ARBA" id="ARBA00012292"/>
    </source>
</evidence>
<comment type="similarity">
    <text evidence="14">Belongs to the UbiA prenyltransferase family. Protoheme IX farnesyltransferase subfamily.</text>
</comment>
<dbReference type="NCBIfam" id="NF003349">
    <property type="entry name" value="PRK04375.1-2"/>
    <property type="match status" value="1"/>
</dbReference>